<feature type="domain" description="Fido" evidence="4">
    <location>
        <begin position="128"/>
        <end position="285"/>
    </location>
</feature>
<feature type="binding site" evidence="1">
    <location>
        <position position="263"/>
    </location>
    <ligand>
        <name>ATP</name>
        <dbReference type="ChEBI" id="CHEBI:30616"/>
    </ligand>
</feature>
<dbReference type="Gene3D" id="1.10.10.10">
    <property type="entry name" value="Winged helix-like DNA-binding domain superfamily/Winged helix DNA-binding domain"/>
    <property type="match status" value="1"/>
</dbReference>
<protein>
    <submittedName>
        <fullName evidence="5">Cell filamentation protein Fic</fullName>
    </submittedName>
</protein>
<dbReference type="InterPro" id="IPR040198">
    <property type="entry name" value="Fido_containing"/>
</dbReference>
<gene>
    <name evidence="5" type="ORF">BGO89_08185</name>
</gene>
<dbReference type="SUPFAM" id="SSF46785">
    <property type="entry name" value="Winged helix' DNA-binding domain"/>
    <property type="match status" value="1"/>
</dbReference>
<feature type="active site" evidence="2">
    <location>
        <position position="221"/>
    </location>
</feature>
<dbReference type="PANTHER" id="PTHR13504:SF38">
    <property type="entry name" value="FIDO DOMAIN-CONTAINING PROTEIN"/>
    <property type="match status" value="1"/>
</dbReference>
<dbReference type="Gene3D" id="1.10.3290.10">
    <property type="entry name" value="Fido-like domain"/>
    <property type="match status" value="1"/>
</dbReference>
<evidence type="ECO:0000256" key="1">
    <source>
        <dbReference type="PIRSR" id="PIRSR038925-1"/>
    </source>
</evidence>
<dbReference type="EMBL" id="MKVH01000008">
    <property type="protein sequence ID" value="OJX59962.1"/>
    <property type="molecule type" value="Genomic_DNA"/>
</dbReference>
<feature type="binding site" evidence="1">
    <location>
        <begin position="226"/>
        <end position="232"/>
    </location>
    <ligand>
        <name>ATP</name>
        <dbReference type="ChEBI" id="CHEBI:30616"/>
    </ligand>
</feature>
<evidence type="ECO:0000259" key="4">
    <source>
        <dbReference type="PROSITE" id="PS51459"/>
    </source>
</evidence>
<keyword evidence="1" id="KW-0547">Nucleotide-binding</keyword>
<dbReference type="InterPro" id="IPR003812">
    <property type="entry name" value="Fido"/>
</dbReference>
<sequence>MDRITGAYRTTTTVGEKIRTFIPKPLPPDPPIAIIGQRQQLLERATIAVGRLDSISTLLPDPHLFLYSYVRREAVLSSQIEGTQSSLSDLLLFELEEAPGMVDDVVEVSNYVAALNHGMARLKEGFPLSNRLICEMHGKLMDGGRGGEDGGRGGERMSGEFRRSQNWIGGTRPGNAHYVPPPPEEVGSCMAALETFLHEEISGLPVLLRAGLAHVQFESIHPFLDGNGRLGRLLIALMLHNGTLLSEPLLYLSLYLKQHRATYYELLDRVRTRGDWESWIDFFLEGVERTASGAVQTARQLVALFEADRLRVQQTGRRSSNALRVLGALRQRPLQTLTNLSATLGLSFPTVSTTIQILQDLGIVSEITGQQRSRVFIYDAYMRILNEDGEPLRNQV</sequence>
<dbReference type="GO" id="GO:0005524">
    <property type="term" value="F:ATP binding"/>
    <property type="evidence" value="ECO:0007669"/>
    <property type="project" value="UniProtKB-KW"/>
</dbReference>
<evidence type="ECO:0000313" key="5">
    <source>
        <dbReference type="EMBL" id="OJX59962.1"/>
    </source>
</evidence>
<dbReference type="AlphaFoldDB" id="A0A1M3L3M4"/>
<reference evidence="5 6" key="1">
    <citation type="submission" date="2016-09" db="EMBL/GenBank/DDBJ databases">
        <title>Genome-resolved meta-omics ties microbial dynamics to process performance in biotechnology for thiocyanate degradation.</title>
        <authorList>
            <person name="Kantor R.S."/>
            <person name="Huddy R.J."/>
            <person name="Iyer R."/>
            <person name="Thomas B.C."/>
            <person name="Brown C.T."/>
            <person name="Anantharaman K."/>
            <person name="Tringe S."/>
            <person name="Hettich R.L."/>
            <person name="Harrison S.T."/>
            <person name="Banfield J.F."/>
        </authorList>
    </citation>
    <scope>NUCLEOTIDE SEQUENCE [LARGE SCALE GENOMIC DNA]</scope>
    <source>
        <strain evidence="5">59-99</strain>
    </source>
</reference>
<name>A0A1M3L3M4_9BACT</name>
<dbReference type="SUPFAM" id="SSF140931">
    <property type="entry name" value="Fic-like"/>
    <property type="match status" value="1"/>
</dbReference>
<keyword evidence="1" id="KW-0067">ATP-binding</keyword>
<dbReference type="Proteomes" id="UP000184233">
    <property type="component" value="Unassembled WGS sequence"/>
</dbReference>
<organism evidence="5 6">
    <name type="scientific">Candidatus Kapaibacterium thiocyanatum</name>
    <dbReference type="NCBI Taxonomy" id="1895771"/>
    <lineage>
        <taxon>Bacteria</taxon>
        <taxon>Pseudomonadati</taxon>
        <taxon>Candidatus Kapaibacteriota</taxon>
        <taxon>Candidatus Kapaibacteriia</taxon>
        <taxon>Candidatus Kapaibacteriales</taxon>
        <taxon>Candidatus Kapaibacteriaceae</taxon>
        <taxon>Candidatus Kapaibacterium</taxon>
    </lineage>
</organism>
<feature type="binding site" evidence="3">
    <location>
        <begin position="225"/>
        <end position="232"/>
    </location>
    <ligand>
        <name>ATP</name>
        <dbReference type="ChEBI" id="CHEBI:30616"/>
    </ligand>
</feature>
<dbReference type="PANTHER" id="PTHR13504">
    <property type="entry name" value="FIDO DOMAIN-CONTAINING PROTEIN DDB_G0283145"/>
    <property type="match status" value="1"/>
</dbReference>
<accession>A0A1M3L3M4</accession>
<feature type="binding site" evidence="3">
    <location>
        <begin position="263"/>
        <end position="264"/>
    </location>
    <ligand>
        <name>ATP</name>
        <dbReference type="ChEBI" id="CHEBI:30616"/>
    </ligand>
</feature>
<feature type="binding site" evidence="1">
    <location>
        <position position="81"/>
    </location>
    <ligand>
        <name>ATP</name>
        <dbReference type="ChEBI" id="CHEBI:30616"/>
    </ligand>
</feature>
<dbReference type="InterPro" id="IPR036390">
    <property type="entry name" value="WH_DNA-bd_sf"/>
</dbReference>
<dbReference type="PIRSF" id="PIRSF038925">
    <property type="entry name" value="AMP-prot_trans"/>
    <property type="match status" value="1"/>
</dbReference>
<feature type="binding site" evidence="1">
    <location>
        <position position="221"/>
    </location>
    <ligand>
        <name>ATP</name>
        <dbReference type="ChEBI" id="CHEBI:30616"/>
    </ligand>
</feature>
<comment type="caution">
    <text evidence="5">The sequence shown here is derived from an EMBL/GenBank/DDBJ whole genome shotgun (WGS) entry which is preliminary data.</text>
</comment>
<evidence type="ECO:0000256" key="3">
    <source>
        <dbReference type="PIRSR" id="PIRSR640198-2"/>
    </source>
</evidence>
<proteinExistence type="predicted"/>
<evidence type="ECO:0000256" key="2">
    <source>
        <dbReference type="PIRSR" id="PIRSR640198-1"/>
    </source>
</evidence>
<dbReference type="PROSITE" id="PS51459">
    <property type="entry name" value="FIDO"/>
    <property type="match status" value="1"/>
</dbReference>
<dbReference type="InterPro" id="IPR036388">
    <property type="entry name" value="WH-like_DNA-bd_sf"/>
</dbReference>
<dbReference type="InterPro" id="IPR036597">
    <property type="entry name" value="Fido-like_dom_sf"/>
</dbReference>
<dbReference type="Pfam" id="PF02661">
    <property type="entry name" value="Fic"/>
    <property type="match status" value="1"/>
</dbReference>
<dbReference type="InterPro" id="IPR026287">
    <property type="entry name" value="SoFic-like"/>
</dbReference>
<dbReference type="InterPro" id="IPR025758">
    <property type="entry name" value="Fic/DOC_N"/>
</dbReference>
<dbReference type="Pfam" id="PF13784">
    <property type="entry name" value="Fic_N"/>
    <property type="match status" value="1"/>
</dbReference>
<evidence type="ECO:0000313" key="6">
    <source>
        <dbReference type="Proteomes" id="UP000184233"/>
    </source>
</evidence>